<dbReference type="AlphaFoldDB" id="A0A8S4PME5"/>
<feature type="non-terminal residue" evidence="1">
    <location>
        <position position="1"/>
    </location>
</feature>
<name>A0A8S4PME5_OWEFU</name>
<evidence type="ECO:0000313" key="1">
    <source>
        <dbReference type="EMBL" id="CAH1794341.1"/>
    </source>
</evidence>
<proteinExistence type="predicted"/>
<reference evidence="1" key="1">
    <citation type="submission" date="2022-03" db="EMBL/GenBank/DDBJ databases">
        <authorList>
            <person name="Martin C."/>
        </authorList>
    </citation>
    <scope>NUCLEOTIDE SEQUENCE</scope>
</reference>
<sequence length="99" mass="11515">LCSSLVLHSIMLFTDVCQYHMFKTKTQMCTKCPHLWVIPSNGYPNQNKGNAKVSESHRTEMAGIFTNKIYCKYHKITPRPLFSKWLLTSQVIIRRSSHI</sequence>
<dbReference type="EMBL" id="CAIIXF020000009">
    <property type="protein sequence ID" value="CAH1794341.1"/>
    <property type="molecule type" value="Genomic_DNA"/>
</dbReference>
<dbReference type="Proteomes" id="UP000749559">
    <property type="component" value="Unassembled WGS sequence"/>
</dbReference>
<organism evidence="1 2">
    <name type="scientific">Owenia fusiformis</name>
    <name type="common">Polychaete worm</name>
    <dbReference type="NCBI Taxonomy" id="6347"/>
    <lineage>
        <taxon>Eukaryota</taxon>
        <taxon>Metazoa</taxon>
        <taxon>Spiralia</taxon>
        <taxon>Lophotrochozoa</taxon>
        <taxon>Annelida</taxon>
        <taxon>Polychaeta</taxon>
        <taxon>Sedentaria</taxon>
        <taxon>Canalipalpata</taxon>
        <taxon>Sabellida</taxon>
        <taxon>Oweniida</taxon>
        <taxon>Oweniidae</taxon>
        <taxon>Owenia</taxon>
    </lineage>
</organism>
<gene>
    <name evidence="1" type="ORF">OFUS_LOCUS19051</name>
</gene>
<evidence type="ECO:0000313" key="2">
    <source>
        <dbReference type="Proteomes" id="UP000749559"/>
    </source>
</evidence>
<keyword evidence="2" id="KW-1185">Reference proteome</keyword>
<comment type="caution">
    <text evidence="1">The sequence shown here is derived from an EMBL/GenBank/DDBJ whole genome shotgun (WGS) entry which is preliminary data.</text>
</comment>
<protein>
    <submittedName>
        <fullName evidence="1">Uncharacterized protein</fullName>
    </submittedName>
</protein>
<accession>A0A8S4PME5</accession>